<dbReference type="InterPro" id="IPR035965">
    <property type="entry name" value="PAS-like_dom_sf"/>
</dbReference>
<evidence type="ECO:0000259" key="6">
    <source>
        <dbReference type="PROSITE" id="PS50112"/>
    </source>
</evidence>
<dbReference type="NCBIfam" id="TIGR00229">
    <property type="entry name" value="sensory_box"/>
    <property type="match status" value="2"/>
</dbReference>
<evidence type="ECO:0000256" key="1">
    <source>
        <dbReference type="ARBA" id="ARBA00000085"/>
    </source>
</evidence>
<keyword evidence="3" id="KW-0597">Phosphoprotein</keyword>
<accession>A0A239GMT4</accession>
<evidence type="ECO:0000313" key="9">
    <source>
        <dbReference type="Proteomes" id="UP000198480"/>
    </source>
</evidence>
<dbReference type="AlphaFoldDB" id="A0A239GMT4"/>
<keyword evidence="4" id="KW-0808">Transferase</keyword>
<dbReference type="PANTHER" id="PTHR43304">
    <property type="entry name" value="PHYTOCHROME-LIKE PROTEIN CPH1"/>
    <property type="match status" value="1"/>
</dbReference>
<dbReference type="InterPro" id="IPR013656">
    <property type="entry name" value="PAS_4"/>
</dbReference>
<dbReference type="EMBL" id="FZOK01000017">
    <property type="protein sequence ID" value="SNS70281.1"/>
    <property type="molecule type" value="Genomic_DNA"/>
</dbReference>
<evidence type="ECO:0000256" key="2">
    <source>
        <dbReference type="ARBA" id="ARBA00012438"/>
    </source>
</evidence>
<dbReference type="Pfam" id="PF08447">
    <property type="entry name" value="PAS_3"/>
    <property type="match status" value="1"/>
</dbReference>
<dbReference type="InterPro" id="IPR001610">
    <property type="entry name" value="PAC"/>
</dbReference>
<evidence type="ECO:0000256" key="3">
    <source>
        <dbReference type="ARBA" id="ARBA00022553"/>
    </source>
</evidence>
<proteinExistence type="predicted"/>
<evidence type="ECO:0000313" key="8">
    <source>
        <dbReference type="EMBL" id="SNS70281.1"/>
    </source>
</evidence>
<dbReference type="InterPro" id="IPR052162">
    <property type="entry name" value="Sensor_kinase/Photoreceptor"/>
</dbReference>
<comment type="catalytic activity">
    <reaction evidence="1">
        <text>ATP + protein L-histidine = ADP + protein N-phospho-L-histidine.</text>
        <dbReference type="EC" id="2.7.13.3"/>
    </reaction>
</comment>
<feature type="domain" description="PAS" evidence="6">
    <location>
        <begin position="98"/>
        <end position="143"/>
    </location>
</feature>
<dbReference type="OrthoDB" id="9766459at2"/>
<feature type="domain" description="PAC" evidence="7">
    <location>
        <begin position="44"/>
        <end position="97"/>
    </location>
</feature>
<sequence>MIGYTLDELQPISIQTWERFAHPEDLKISSQKLKDCFEKKSDYYDCECRMKHKEGHWIWVLDKGKVISWTKEGLPLMMFGTHTDITETKTSELKLEEMAKKFQGIFDSTFQFIGFLNPDGILLEANQTAMDFAGLSKEDLIGKPFWECYW</sequence>
<dbReference type="SUPFAM" id="SSF55785">
    <property type="entry name" value="PYP-like sensor domain (PAS domain)"/>
    <property type="match status" value="2"/>
</dbReference>
<gene>
    <name evidence="8" type="ORF">SAMN06295967_11740</name>
</gene>
<dbReference type="InterPro" id="IPR000700">
    <property type="entry name" value="PAS-assoc_C"/>
</dbReference>
<evidence type="ECO:0000259" key="7">
    <source>
        <dbReference type="PROSITE" id="PS50113"/>
    </source>
</evidence>
<dbReference type="PROSITE" id="PS50112">
    <property type="entry name" value="PAS"/>
    <property type="match status" value="1"/>
</dbReference>
<dbReference type="RefSeq" id="WP_089242350.1">
    <property type="nucleotide sequence ID" value="NZ_FZOK01000017.1"/>
</dbReference>
<dbReference type="EC" id="2.7.13.3" evidence="2"/>
<organism evidence="8 9">
    <name type="scientific">Belliella buryatensis</name>
    <dbReference type="NCBI Taxonomy" id="1500549"/>
    <lineage>
        <taxon>Bacteria</taxon>
        <taxon>Pseudomonadati</taxon>
        <taxon>Bacteroidota</taxon>
        <taxon>Cytophagia</taxon>
        <taxon>Cytophagales</taxon>
        <taxon>Cyclobacteriaceae</taxon>
        <taxon>Belliella</taxon>
    </lineage>
</organism>
<keyword evidence="5" id="KW-0418">Kinase</keyword>
<dbReference type="InterPro" id="IPR000014">
    <property type="entry name" value="PAS"/>
</dbReference>
<dbReference type="Proteomes" id="UP000198480">
    <property type="component" value="Unassembled WGS sequence"/>
</dbReference>
<keyword evidence="9" id="KW-1185">Reference proteome</keyword>
<dbReference type="SMART" id="SM00086">
    <property type="entry name" value="PAC"/>
    <property type="match status" value="1"/>
</dbReference>
<dbReference type="InterPro" id="IPR013655">
    <property type="entry name" value="PAS_fold_3"/>
</dbReference>
<protein>
    <recommendedName>
        <fullName evidence="2">histidine kinase</fullName>
        <ecNumber evidence="2">2.7.13.3</ecNumber>
    </recommendedName>
</protein>
<dbReference type="PROSITE" id="PS50113">
    <property type="entry name" value="PAC"/>
    <property type="match status" value="1"/>
</dbReference>
<dbReference type="CDD" id="cd00130">
    <property type="entry name" value="PAS"/>
    <property type="match status" value="2"/>
</dbReference>
<evidence type="ECO:0000256" key="5">
    <source>
        <dbReference type="ARBA" id="ARBA00022777"/>
    </source>
</evidence>
<name>A0A239GMT4_9BACT</name>
<dbReference type="Gene3D" id="3.30.450.20">
    <property type="entry name" value="PAS domain"/>
    <property type="match status" value="2"/>
</dbReference>
<dbReference type="GO" id="GO:0004673">
    <property type="term" value="F:protein histidine kinase activity"/>
    <property type="evidence" value="ECO:0007669"/>
    <property type="project" value="UniProtKB-EC"/>
</dbReference>
<evidence type="ECO:0000256" key="4">
    <source>
        <dbReference type="ARBA" id="ARBA00022679"/>
    </source>
</evidence>
<dbReference type="Pfam" id="PF08448">
    <property type="entry name" value="PAS_4"/>
    <property type="match status" value="1"/>
</dbReference>
<reference evidence="9" key="1">
    <citation type="submission" date="2017-06" db="EMBL/GenBank/DDBJ databases">
        <authorList>
            <person name="Varghese N."/>
            <person name="Submissions S."/>
        </authorList>
    </citation>
    <scope>NUCLEOTIDE SEQUENCE [LARGE SCALE GENOMIC DNA]</scope>
    <source>
        <strain evidence="9">5C</strain>
    </source>
</reference>
<dbReference type="PANTHER" id="PTHR43304:SF1">
    <property type="entry name" value="PAC DOMAIN-CONTAINING PROTEIN"/>
    <property type="match status" value="1"/>
</dbReference>